<name>K3WJ71_GLOUD</name>
<dbReference type="EnsemblProtists" id="PYU1_T005013">
    <property type="protein sequence ID" value="PYU1_T005013"/>
    <property type="gene ID" value="PYU1_G005002"/>
</dbReference>
<reference evidence="4" key="3">
    <citation type="submission" date="2015-02" db="UniProtKB">
        <authorList>
            <consortium name="EnsemblProtists"/>
        </authorList>
    </citation>
    <scope>IDENTIFICATION</scope>
    <source>
        <strain evidence="4">DAOM BR144</strain>
    </source>
</reference>
<dbReference type="GO" id="GO:0016192">
    <property type="term" value="P:vesicle-mediated transport"/>
    <property type="evidence" value="ECO:0007669"/>
    <property type="project" value="InterPro"/>
</dbReference>
<dbReference type="VEuPathDB" id="FungiDB:PYU1_G005002"/>
<dbReference type="HOGENOM" id="CLU_025714_0_0_1"/>
<dbReference type="OMA" id="HFIYKNE"/>
<dbReference type="InterPro" id="IPR043972">
    <property type="entry name" value="FUZ/MON1/HPS1_longin_1"/>
</dbReference>
<organism evidence="4 5">
    <name type="scientific">Globisporangium ultimum (strain ATCC 200006 / CBS 805.95 / DAOM BR144)</name>
    <name type="common">Pythium ultimum</name>
    <dbReference type="NCBI Taxonomy" id="431595"/>
    <lineage>
        <taxon>Eukaryota</taxon>
        <taxon>Sar</taxon>
        <taxon>Stramenopiles</taxon>
        <taxon>Oomycota</taxon>
        <taxon>Peronosporomycetes</taxon>
        <taxon>Pythiales</taxon>
        <taxon>Pythiaceae</taxon>
        <taxon>Globisporangium</taxon>
    </lineage>
</organism>
<dbReference type="EMBL" id="GL376564">
    <property type="status" value="NOT_ANNOTATED_CDS"/>
    <property type="molecule type" value="Genomic_DNA"/>
</dbReference>
<feature type="domain" description="FUZ/MON1/HPS1 first Longin" evidence="1">
    <location>
        <begin position="5"/>
        <end position="93"/>
    </location>
</feature>
<feature type="domain" description="FUZ/MON1/HPS1 third Longin" evidence="3">
    <location>
        <begin position="357"/>
        <end position="474"/>
    </location>
</feature>
<dbReference type="GO" id="GO:0006623">
    <property type="term" value="P:protein targeting to vacuole"/>
    <property type="evidence" value="ECO:0007669"/>
    <property type="project" value="InterPro"/>
</dbReference>
<dbReference type="InterPro" id="IPR043970">
    <property type="entry name" value="FUZ/MON1/HPS1_longin_3"/>
</dbReference>
<keyword evidence="5" id="KW-1185">Reference proteome</keyword>
<dbReference type="PRINTS" id="PR01546">
    <property type="entry name" value="YEAST73DUF"/>
</dbReference>
<evidence type="ECO:0000259" key="3">
    <source>
        <dbReference type="Pfam" id="PF19038"/>
    </source>
</evidence>
<dbReference type="eggNOG" id="KOG0997">
    <property type="taxonomic scope" value="Eukaryota"/>
</dbReference>
<reference evidence="5" key="1">
    <citation type="journal article" date="2010" name="Genome Biol.">
        <title>Genome sequence of the necrotrophic plant pathogen Pythium ultimum reveals original pathogenicity mechanisms and effector repertoire.</title>
        <authorList>
            <person name="Levesque C.A."/>
            <person name="Brouwer H."/>
            <person name="Cano L."/>
            <person name="Hamilton J.P."/>
            <person name="Holt C."/>
            <person name="Huitema E."/>
            <person name="Raffaele S."/>
            <person name="Robideau G.P."/>
            <person name="Thines M."/>
            <person name="Win J."/>
            <person name="Zerillo M.M."/>
            <person name="Beakes G.W."/>
            <person name="Boore J.L."/>
            <person name="Busam D."/>
            <person name="Dumas B."/>
            <person name="Ferriera S."/>
            <person name="Fuerstenberg S.I."/>
            <person name="Gachon C.M."/>
            <person name="Gaulin E."/>
            <person name="Govers F."/>
            <person name="Grenville-Briggs L."/>
            <person name="Horner N."/>
            <person name="Hostetler J."/>
            <person name="Jiang R.H."/>
            <person name="Johnson J."/>
            <person name="Krajaejun T."/>
            <person name="Lin H."/>
            <person name="Meijer H.J."/>
            <person name="Moore B."/>
            <person name="Morris P."/>
            <person name="Phuntmart V."/>
            <person name="Puiu D."/>
            <person name="Shetty J."/>
            <person name="Stajich J.E."/>
            <person name="Tripathy S."/>
            <person name="Wawra S."/>
            <person name="van West P."/>
            <person name="Whitty B.R."/>
            <person name="Coutinho P.M."/>
            <person name="Henrissat B."/>
            <person name="Martin F."/>
            <person name="Thomas P.D."/>
            <person name="Tyler B.M."/>
            <person name="De Vries R.P."/>
            <person name="Kamoun S."/>
            <person name="Yandell M."/>
            <person name="Tisserat N."/>
            <person name="Buell C.R."/>
        </authorList>
    </citation>
    <scope>NUCLEOTIDE SEQUENCE</scope>
    <source>
        <strain evidence="5">DAOM:BR144</strain>
    </source>
</reference>
<dbReference type="InterPro" id="IPR043971">
    <property type="entry name" value="FUZ/MON1/HPS1_longin_2"/>
</dbReference>
<proteinExistence type="predicted"/>
<protein>
    <recommendedName>
        <fullName evidence="6">Vacuolar fusion protein MON1 homolog</fullName>
    </recommendedName>
</protein>
<dbReference type="InParanoid" id="K3WJ71"/>
<dbReference type="Pfam" id="PF19037">
    <property type="entry name" value="Fuz_longin_2"/>
    <property type="match status" value="1"/>
</dbReference>
<reference evidence="5" key="2">
    <citation type="submission" date="2010-04" db="EMBL/GenBank/DDBJ databases">
        <authorList>
            <person name="Buell R."/>
            <person name="Hamilton J."/>
            <person name="Hostetler J."/>
        </authorList>
    </citation>
    <scope>NUCLEOTIDE SEQUENCE [LARGE SCALE GENOMIC DNA]</scope>
    <source>
        <strain evidence="5">DAOM:BR144</strain>
    </source>
</reference>
<dbReference type="InterPro" id="IPR004353">
    <property type="entry name" value="Mon1"/>
</dbReference>
<dbReference type="AlphaFoldDB" id="K3WJ71"/>
<dbReference type="Proteomes" id="UP000019132">
    <property type="component" value="Unassembled WGS sequence"/>
</dbReference>
<dbReference type="Pfam" id="PF19036">
    <property type="entry name" value="Fuz_longin_1"/>
    <property type="match status" value="1"/>
</dbReference>
<feature type="domain" description="FUZ/MON1/HPS1 second Longin" evidence="2">
    <location>
        <begin position="226"/>
        <end position="319"/>
    </location>
</feature>
<evidence type="ECO:0000313" key="4">
    <source>
        <dbReference type="EnsemblProtists" id="PYU1_T005013"/>
    </source>
</evidence>
<evidence type="ECO:0000259" key="2">
    <source>
        <dbReference type="Pfam" id="PF19037"/>
    </source>
</evidence>
<evidence type="ECO:0000313" key="5">
    <source>
        <dbReference type="Proteomes" id="UP000019132"/>
    </source>
</evidence>
<dbReference type="STRING" id="431595.K3WJ71"/>
<evidence type="ECO:0008006" key="6">
    <source>
        <dbReference type="Google" id="ProtNLM"/>
    </source>
</evidence>
<dbReference type="PANTHER" id="PTHR13027">
    <property type="entry name" value="SAND PROTEIN-RELATED"/>
    <property type="match status" value="1"/>
</dbReference>
<sequence>MDVEVVVCSSSGKPIFHYERPSRGSAHDASTSTTCTSSSSCVSTAKSSFVSSLQGLLSFVSCMQHEELQELETDGCRCFFQTRENLTFAVILRSPSAHPSTGSDSADAVPDVTTDSLQRLIHLLHSQILFVLTERGLDVLRRQPGYDLRELLSGTERVMAALCDRWATDPTLRFHDLGVAFVRLAPGHRMVVTRALEYEPSGASLTSSSSASAGGGGGGTGAMICGIVLAKKQIVAVSHPNKKQFNILVDDLLLLLNFVYHTPSLAKSETWTPICLPSFNSSGFLYAYVVFLTADICLLLLSSQQSPEQFHSFHAKKEFIADQLAQAGTIDAIHDAVQSQSEPGSARWQPHGDLPLLSHFIYKNELTGECATSELEFPFDNEDVATNTLLLNQYAKLHHVMYPFVKAHKSQAIGKRRSSNLKQGAIASRMTFARSEHGLFIGMCTDEHRLYACFDSLTSVTEARQQCQVLAERLRYDDELVSPPFFVTGFGGGSSRSLWP</sequence>
<dbReference type="PANTHER" id="PTHR13027:SF7">
    <property type="entry name" value="VACUOLAR FUSION PROTEIN MON1 HOMOLOG"/>
    <property type="match status" value="1"/>
</dbReference>
<accession>K3WJ71</accession>
<dbReference type="Pfam" id="PF19038">
    <property type="entry name" value="Fuz_longin_3"/>
    <property type="match status" value="1"/>
</dbReference>
<evidence type="ECO:0000259" key="1">
    <source>
        <dbReference type="Pfam" id="PF19036"/>
    </source>
</evidence>